<sequence>MTINEKKAFNEVQL</sequence>
<name>A0A0E9VUD1_ANGAN</name>
<accession>A0A0E9VUD1</accession>
<organism evidence="1">
    <name type="scientific">Anguilla anguilla</name>
    <name type="common">European freshwater eel</name>
    <name type="synonym">Muraena anguilla</name>
    <dbReference type="NCBI Taxonomy" id="7936"/>
    <lineage>
        <taxon>Eukaryota</taxon>
        <taxon>Metazoa</taxon>
        <taxon>Chordata</taxon>
        <taxon>Craniata</taxon>
        <taxon>Vertebrata</taxon>
        <taxon>Euteleostomi</taxon>
        <taxon>Actinopterygii</taxon>
        <taxon>Neopterygii</taxon>
        <taxon>Teleostei</taxon>
        <taxon>Anguilliformes</taxon>
        <taxon>Anguillidae</taxon>
        <taxon>Anguilla</taxon>
    </lineage>
</organism>
<proteinExistence type="predicted"/>
<evidence type="ECO:0000313" key="1">
    <source>
        <dbReference type="EMBL" id="JAH80863.1"/>
    </source>
</evidence>
<protein>
    <submittedName>
        <fullName evidence="1">Uncharacterized protein</fullName>
    </submittedName>
</protein>
<dbReference type="EMBL" id="GBXM01027714">
    <property type="protein sequence ID" value="JAH80863.1"/>
    <property type="molecule type" value="Transcribed_RNA"/>
</dbReference>
<reference evidence="1" key="1">
    <citation type="submission" date="2014-11" db="EMBL/GenBank/DDBJ databases">
        <authorList>
            <person name="Amaro Gonzalez C."/>
        </authorList>
    </citation>
    <scope>NUCLEOTIDE SEQUENCE</scope>
</reference>
<reference evidence="1" key="2">
    <citation type="journal article" date="2015" name="Fish Shellfish Immunol.">
        <title>Early steps in the European eel (Anguilla anguilla)-Vibrio vulnificus interaction in the gills: Role of the RtxA13 toxin.</title>
        <authorList>
            <person name="Callol A."/>
            <person name="Pajuelo D."/>
            <person name="Ebbesson L."/>
            <person name="Teles M."/>
            <person name="MacKenzie S."/>
            <person name="Amaro C."/>
        </authorList>
    </citation>
    <scope>NUCLEOTIDE SEQUENCE</scope>
</reference>